<evidence type="ECO:0000313" key="1">
    <source>
        <dbReference type="EMBL" id="MYL82439.1"/>
    </source>
</evidence>
<dbReference type="AlphaFoldDB" id="A0A7C9IMG9"/>
<keyword evidence="2" id="KW-1185">Reference proteome</keyword>
<dbReference type="RefSeq" id="WP_160959121.1">
    <property type="nucleotide sequence ID" value="NZ_WVUD01000005.1"/>
</dbReference>
<comment type="caution">
    <text evidence="1">The sequence shown here is derived from an EMBL/GenBank/DDBJ whole genome shotgun (WGS) entry which is preliminary data.</text>
</comment>
<organism evidence="1 2">
    <name type="scientific">Solidesulfovibrio aerotolerans</name>
    <dbReference type="NCBI Taxonomy" id="295255"/>
    <lineage>
        <taxon>Bacteria</taxon>
        <taxon>Pseudomonadati</taxon>
        <taxon>Thermodesulfobacteriota</taxon>
        <taxon>Desulfovibrionia</taxon>
        <taxon>Desulfovibrionales</taxon>
        <taxon>Desulfovibrionaceae</taxon>
        <taxon>Solidesulfovibrio</taxon>
    </lineage>
</organism>
<name>A0A7C9IMG9_9BACT</name>
<protein>
    <submittedName>
        <fullName evidence="1">Uncharacterized protein</fullName>
    </submittedName>
</protein>
<reference evidence="1 2" key="1">
    <citation type="submission" date="2020-01" db="EMBL/GenBank/DDBJ databases">
        <title>Genome sequence of Desulfovibrio aerotolerans DSM 16695(T).</title>
        <authorList>
            <person name="Karnachuk O."/>
            <person name="Avakyan M."/>
            <person name="Mardanov A."/>
            <person name="Kadnikov V."/>
            <person name="Ravin N."/>
        </authorList>
    </citation>
    <scope>NUCLEOTIDE SEQUENCE [LARGE SCALE GENOMIC DNA]</scope>
    <source>
        <strain evidence="1 2">DSM 16695</strain>
    </source>
</reference>
<proteinExistence type="predicted"/>
<sequence>MSFTVHAPSPTTEEPRFDCIFCDKPALVSSEAARTETTRTVEVFCRHCGARKTMGTRKNTDGSLWEMAD</sequence>
<accession>A0A7C9IMG9</accession>
<evidence type="ECO:0000313" key="2">
    <source>
        <dbReference type="Proteomes" id="UP000482487"/>
    </source>
</evidence>
<gene>
    <name evidence="1" type="ORF">GTA51_04710</name>
</gene>
<dbReference type="Proteomes" id="UP000482487">
    <property type="component" value="Unassembled WGS sequence"/>
</dbReference>
<dbReference type="EMBL" id="WVUD01000005">
    <property type="protein sequence ID" value="MYL82439.1"/>
    <property type="molecule type" value="Genomic_DNA"/>
</dbReference>